<accession>A0A8X6LHW0</accession>
<organism evidence="1 2">
    <name type="scientific">Trichonephila clavata</name>
    <name type="common">Joro spider</name>
    <name type="synonym">Nephila clavata</name>
    <dbReference type="NCBI Taxonomy" id="2740835"/>
    <lineage>
        <taxon>Eukaryota</taxon>
        <taxon>Metazoa</taxon>
        <taxon>Ecdysozoa</taxon>
        <taxon>Arthropoda</taxon>
        <taxon>Chelicerata</taxon>
        <taxon>Arachnida</taxon>
        <taxon>Araneae</taxon>
        <taxon>Araneomorphae</taxon>
        <taxon>Entelegynae</taxon>
        <taxon>Araneoidea</taxon>
        <taxon>Nephilidae</taxon>
        <taxon>Trichonephila</taxon>
    </lineage>
</organism>
<sequence length="34" mass="3611">MDGDSAGRHAATRVAELALPILEPGYTLKFVTLP</sequence>
<feature type="non-terminal residue" evidence="1">
    <location>
        <position position="34"/>
    </location>
</feature>
<comment type="caution">
    <text evidence="1">The sequence shown here is derived from an EMBL/GenBank/DDBJ whole genome shotgun (WGS) entry which is preliminary data.</text>
</comment>
<evidence type="ECO:0008006" key="3">
    <source>
        <dbReference type="Google" id="ProtNLM"/>
    </source>
</evidence>
<keyword evidence="2" id="KW-1185">Reference proteome</keyword>
<dbReference type="AlphaFoldDB" id="A0A8X6LHW0"/>
<dbReference type="EMBL" id="BMAO01006492">
    <property type="protein sequence ID" value="GFR08977.1"/>
    <property type="molecule type" value="Genomic_DNA"/>
</dbReference>
<dbReference type="Proteomes" id="UP000887116">
    <property type="component" value="Unassembled WGS sequence"/>
</dbReference>
<dbReference type="OrthoDB" id="10047023at2759"/>
<proteinExistence type="predicted"/>
<evidence type="ECO:0000313" key="2">
    <source>
        <dbReference type="Proteomes" id="UP000887116"/>
    </source>
</evidence>
<evidence type="ECO:0000313" key="1">
    <source>
        <dbReference type="EMBL" id="GFR08977.1"/>
    </source>
</evidence>
<dbReference type="SUPFAM" id="SSF56731">
    <property type="entry name" value="DNA primase core"/>
    <property type="match status" value="1"/>
</dbReference>
<name>A0A8X6LHW0_TRICU</name>
<protein>
    <recommendedName>
        <fullName evidence="3">Toprim domain-containing protein</fullName>
    </recommendedName>
</protein>
<gene>
    <name evidence="1" type="ORF">TNCT_5311</name>
</gene>
<reference evidence="1" key="1">
    <citation type="submission" date="2020-07" db="EMBL/GenBank/DDBJ databases">
        <title>Multicomponent nature underlies the extraordinary mechanical properties of spider dragline silk.</title>
        <authorList>
            <person name="Kono N."/>
            <person name="Nakamura H."/>
            <person name="Mori M."/>
            <person name="Yoshida Y."/>
            <person name="Ohtoshi R."/>
            <person name="Malay A.D."/>
            <person name="Moran D.A.P."/>
            <person name="Tomita M."/>
            <person name="Numata K."/>
            <person name="Arakawa K."/>
        </authorList>
    </citation>
    <scope>NUCLEOTIDE SEQUENCE</scope>
</reference>